<dbReference type="OrthoDB" id="4226885at2759"/>
<feature type="transmembrane region" description="Helical" evidence="2">
    <location>
        <begin position="99"/>
        <end position="120"/>
    </location>
</feature>
<keyword evidence="2" id="KW-0812">Transmembrane</keyword>
<keyword evidence="4" id="KW-1185">Reference proteome</keyword>
<dbReference type="EMBL" id="CDHK01000008">
    <property type="protein sequence ID" value="CEJ60350.1"/>
    <property type="molecule type" value="Genomic_DNA"/>
</dbReference>
<feature type="compositionally biased region" description="Low complexity" evidence="1">
    <location>
        <begin position="394"/>
        <end position="416"/>
    </location>
</feature>
<gene>
    <name evidence="3" type="ORF">PMG11_08927</name>
</gene>
<evidence type="ECO:0000313" key="4">
    <source>
        <dbReference type="Proteomes" id="UP000042958"/>
    </source>
</evidence>
<proteinExistence type="predicted"/>
<sequence length="637" mass="70069">MMDTGFSPTPRKEGTWTKLVIFVSLYCLILESIAGLVLVFYLYGNHWVDSKMTPSLILCMVASFLTIPLISLQSLVAWQYNKIGGFGEQKTVLHNICTYFLRLDLMLWLATSVTGLIVAAQQVACLPAGTDASFWKVGTSCVFHRSSVIVSVVSLVTVCTMYCARELCDRPYDVSIIGIYKRSQALRDGSVFSGHSWDSDETLKNEILNLCRQHDGKAGEEPWFFDPLADKVNCHPSIRHPAPVRLRPQLRLNTNPGSEYGEIASGTTLSPDGSLSRLSPGGQTIVSDFYPISRTSTVMTSQTAYEPRALLSDFTVPKVPTIPAQYTTNHKRGKSSLSSLRRFLPKSFPLSLPLSSDPQILALADPNAASDVEKQVVTPSPSCKNIAAIASDAPPSKTQESSKSSTTPTSPGSVKPTDTKSEGHTRTMTMNSADAPEVVLPAEPARVRRSQTASLAQPSMSIHHPHHPHYVAGPAMPSVPRKYSSSCRQNSAVVPLHIESQRRPTSRQTHAVPHPVRSSSYSFDKHRMPRHAQTQHHANWYPQTPRRPNQQVYDPSRSVPNLPRRSDVEIIYPSTRRPRSNTHGGFNGPLSCILESGSLPQGFVDDSKFGAAASEAKRNQLDQTTYRGANRTSLGFY</sequence>
<dbReference type="STRING" id="104259.A0A0F7TY81"/>
<feature type="compositionally biased region" description="Polar residues" evidence="1">
    <location>
        <begin position="450"/>
        <end position="460"/>
    </location>
</feature>
<feature type="region of interest" description="Disordered" evidence="1">
    <location>
        <begin position="390"/>
        <end position="562"/>
    </location>
</feature>
<evidence type="ECO:0000256" key="2">
    <source>
        <dbReference type="SAM" id="Phobius"/>
    </source>
</evidence>
<keyword evidence="2" id="KW-1133">Transmembrane helix</keyword>
<name>A0A0F7TY81_PENBI</name>
<evidence type="ECO:0000256" key="1">
    <source>
        <dbReference type="SAM" id="MobiDB-lite"/>
    </source>
</evidence>
<feature type="transmembrane region" description="Helical" evidence="2">
    <location>
        <begin position="55"/>
        <end position="78"/>
    </location>
</feature>
<organism evidence="3 4">
    <name type="scientific">Penicillium brasilianum</name>
    <dbReference type="NCBI Taxonomy" id="104259"/>
    <lineage>
        <taxon>Eukaryota</taxon>
        <taxon>Fungi</taxon>
        <taxon>Dikarya</taxon>
        <taxon>Ascomycota</taxon>
        <taxon>Pezizomycotina</taxon>
        <taxon>Eurotiomycetes</taxon>
        <taxon>Eurotiomycetidae</taxon>
        <taxon>Eurotiales</taxon>
        <taxon>Aspergillaceae</taxon>
        <taxon>Penicillium</taxon>
    </lineage>
</organism>
<protein>
    <submittedName>
        <fullName evidence="3">Uncharacterized protein</fullName>
    </submittedName>
</protein>
<reference evidence="4" key="1">
    <citation type="journal article" date="2015" name="Genome Announc.">
        <title>Draft genome sequence of the fungus Penicillium brasilianum MG11.</title>
        <authorList>
            <person name="Horn F."/>
            <person name="Linde J."/>
            <person name="Mattern D.J."/>
            <person name="Walther G."/>
            <person name="Guthke R."/>
            <person name="Brakhage A.A."/>
            <person name="Valiante V."/>
        </authorList>
    </citation>
    <scope>NUCLEOTIDE SEQUENCE [LARGE SCALE GENOMIC DNA]</scope>
    <source>
        <strain evidence="4">MG11</strain>
    </source>
</reference>
<keyword evidence="2" id="KW-0472">Membrane</keyword>
<dbReference type="Proteomes" id="UP000042958">
    <property type="component" value="Unassembled WGS sequence"/>
</dbReference>
<dbReference type="AlphaFoldDB" id="A0A0F7TY81"/>
<feature type="compositionally biased region" description="Polar residues" evidence="1">
    <location>
        <begin position="483"/>
        <end position="492"/>
    </location>
</feature>
<accession>A0A0F7TY81</accession>
<evidence type="ECO:0000313" key="3">
    <source>
        <dbReference type="EMBL" id="CEJ60350.1"/>
    </source>
</evidence>
<feature type="transmembrane region" description="Helical" evidence="2">
    <location>
        <begin position="20"/>
        <end position="43"/>
    </location>
</feature>